<evidence type="ECO:0000313" key="2">
    <source>
        <dbReference type="EMBL" id="MRW98131.1"/>
    </source>
</evidence>
<dbReference type="Proteomes" id="UP000443423">
    <property type="component" value="Unassembled WGS sequence"/>
</dbReference>
<feature type="transmembrane region" description="Helical" evidence="1">
    <location>
        <begin position="296"/>
        <end position="324"/>
    </location>
</feature>
<name>A0A6A8GAU9_9EURY</name>
<comment type="caution">
    <text evidence="2">The sequence shown here is derived from an EMBL/GenBank/DDBJ whole genome shotgun (WGS) entry which is preliminary data.</text>
</comment>
<feature type="transmembrane region" description="Helical" evidence="1">
    <location>
        <begin position="229"/>
        <end position="254"/>
    </location>
</feature>
<reference evidence="2 3" key="1">
    <citation type="submission" date="2019-11" db="EMBL/GenBank/DDBJ databases">
        <title>Whole genome sequence of Haloferax sp. MBLA0078.</title>
        <authorList>
            <person name="Seo M.-J."/>
            <person name="Cho E.-S."/>
        </authorList>
    </citation>
    <scope>NUCLEOTIDE SEQUENCE [LARGE SCALE GENOMIC DNA]</scope>
    <source>
        <strain evidence="2 3">MBLA0078</strain>
    </source>
</reference>
<organism evidence="2 3">
    <name type="scientific">Haloferax marinum</name>
    <dbReference type="NCBI Taxonomy" id="2666143"/>
    <lineage>
        <taxon>Archaea</taxon>
        <taxon>Methanobacteriati</taxon>
        <taxon>Methanobacteriota</taxon>
        <taxon>Stenosarchaea group</taxon>
        <taxon>Halobacteria</taxon>
        <taxon>Halobacteriales</taxon>
        <taxon>Haloferacaceae</taxon>
        <taxon>Haloferax</taxon>
    </lineage>
</organism>
<dbReference type="AlphaFoldDB" id="A0A6A8GAU9"/>
<keyword evidence="1" id="KW-1133">Transmembrane helix</keyword>
<dbReference type="EMBL" id="WKJQ01000002">
    <property type="protein sequence ID" value="MRW98131.1"/>
    <property type="molecule type" value="Genomic_DNA"/>
</dbReference>
<keyword evidence="3" id="KW-1185">Reference proteome</keyword>
<keyword evidence="1" id="KW-0472">Membrane</keyword>
<protein>
    <submittedName>
        <fullName evidence="2">Uncharacterized protein</fullName>
    </submittedName>
</protein>
<evidence type="ECO:0000256" key="1">
    <source>
        <dbReference type="SAM" id="Phobius"/>
    </source>
</evidence>
<keyword evidence="1" id="KW-0812">Transmembrane</keyword>
<dbReference type="OrthoDB" id="296807at2157"/>
<evidence type="ECO:0000313" key="3">
    <source>
        <dbReference type="Proteomes" id="UP000443423"/>
    </source>
</evidence>
<sequence>MNAFRTGVAVLALLLLAVPVAAHVPSFPVDNTTPERAVAVPDPVKSWSFYDRLGAGEVKYYRASLDAGQRLEVGTFTPQSGAFTPSVVVMSPSLNATDDVPAGVTVPDGMGAVVVEGERPTSATYEPFAPSANYQTARVTMPVEEETTYLVAIYEPTGQSGPAGVTLGYTESFSLVEYVSVPFDLVRTHLWEGQNLFVAVGPLFLVVLGGLGFLRARWERAWTNAPVRVLLAVAGLVIVGSGVNTLAQMVLAVLRTGPTSAVLVTAAFVVVPLLCGGWVLWLALRDEPTLTMGTRVGLLVSGTLALLTWAGFIVGTVILVAVAVTPARFVRDQ</sequence>
<feature type="transmembrane region" description="Helical" evidence="1">
    <location>
        <begin position="260"/>
        <end position="284"/>
    </location>
</feature>
<gene>
    <name evidence="2" type="ORF">GJR99_16310</name>
</gene>
<proteinExistence type="predicted"/>
<dbReference type="RefSeq" id="WP_151114116.1">
    <property type="nucleotide sequence ID" value="NZ_WKJQ01000002.1"/>
</dbReference>
<feature type="transmembrane region" description="Helical" evidence="1">
    <location>
        <begin position="196"/>
        <end position="217"/>
    </location>
</feature>
<accession>A0A6A8GAU9</accession>